<reference evidence="2 3" key="1">
    <citation type="submission" date="2024-01" db="EMBL/GenBank/DDBJ databases">
        <title>A draft genome for the cacao thread blight pathogen Marasmiellus scandens.</title>
        <authorList>
            <person name="Baruah I.K."/>
            <person name="Leung J."/>
            <person name="Bukari Y."/>
            <person name="Amoako-Attah I."/>
            <person name="Meinhardt L.W."/>
            <person name="Bailey B.A."/>
            <person name="Cohen S.P."/>
        </authorList>
    </citation>
    <scope>NUCLEOTIDE SEQUENCE [LARGE SCALE GENOMIC DNA]</scope>
    <source>
        <strain evidence="2 3">GH-19</strain>
    </source>
</reference>
<keyword evidence="1" id="KW-1133">Transmembrane helix</keyword>
<evidence type="ECO:0000313" key="3">
    <source>
        <dbReference type="Proteomes" id="UP001498398"/>
    </source>
</evidence>
<name>A0ABR1JAS0_9AGAR</name>
<protein>
    <submittedName>
        <fullName evidence="2">Uncharacterized protein</fullName>
    </submittedName>
</protein>
<dbReference type="EMBL" id="JBANRG010000030">
    <property type="protein sequence ID" value="KAK7451665.1"/>
    <property type="molecule type" value="Genomic_DNA"/>
</dbReference>
<proteinExistence type="predicted"/>
<comment type="caution">
    <text evidence="2">The sequence shown here is derived from an EMBL/GenBank/DDBJ whole genome shotgun (WGS) entry which is preliminary data.</text>
</comment>
<evidence type="ECO:0000313" key="2">
    <source>
        <dbReference type="EMBL" id="KAK7451665.1"/>
    </source>
</evidence>
<gene>
    <name evidence="2" type="ORF">VKT23_012342</name>
</gene>
<keyword evidence="1" id="KW-0472">Membrane</keyword>
<accession>A0ABR1JAS0</accession>
<feature type="transmembrane region" description="Helical" evidence="1">
    <location>
        <begin position="87"/>
        <end position="106"/>
    </location>
</feature>
<keyword evidence="1" id="KW-0812">Transmembrane</keyword>
<organism evidence="2 3">
    <name type="scientific">Marasmiellus scandens</name>
    <dbReference type="NCBI Taxonomy" id="2682957"/>
    <lineage>
        <taxon>Eukaryota</taxon>
        <taxon>Fungi</taxon>
        <taxon>Dikarya</taxon>
        <taxon>Basidiomycota</taxon>
        <taxon>Agaricomycotina</taxon>
        <taxon>Agaricomycetes</taxon>
        <taxon>Agaricomycetidae</taxon>
        <taxon>Agaricales</taxon>
        <taxon>Marasmiineae</taxon>
        <taxon>Omphalotaceae</taxon>
        <taxon>Marasmiellus</taxon>
    </lineage>
</organism>
<evidence type="ECO:0000256" key="1">
    <source>
        <dbReference type="SAM" id="Phobius"/>
    </source>
</evidence>
<dbReference type="Proteomes" id="UP001498398">
    <property type="component" value="Unassembled WGS sequence"/>
</dbReference>
<sequence length="122" mass="13708">MSSALQTVTNFFRTGDGFLTRTVKVYTAFCDIFKAILIFLQELYNAVYPFDGEADEDERNTPRPSSLGTMISFVETTNRFLERCGKIYAAFCGIFSAVFGFVEAILECFNPGEEAEVEEYGV</sequence>
<keyword evidence="3" id="KW-1185">Reference proteome</keyword>